<accession>A0A364P2J9</accession>
<organism evidence="2 3">
    <name type="scientific">Paramagnetospirillum kuznetsovii</name>
    <dbReference type="NCBI Taxonomy" id="2053833"/>
    <lineage>
        <taxon>Bacteria</taxon>
        <taxon>Pseudomonadati</taxon>
        <taxon>Pseudomonadota</taxon>
        <taxon>Alphaproteobacteria</taxon>
        <taxon>Rhodospirillales</taxon>
        <taxon>Magnetospirillaceae</taxon>
        <taxon>Paramagnetospirillum</taxon>
    </lineage>
</organism>
<keyword evidence="1" id="KW-0812">Transmembrane</keyword>
<dbReference type="Gene3D" id="3.40.50.1110">
    <property type="entry name" value="SGNH hydrolase"/>
    <property type="match status" value="1"/>
</dbReference>
<gene>
    <name evidence="2" type="ORF">CU669_00275</name>
</gene>
<evidence type="ECO:0000313" key="2">
    <source>
        <dbReference type="EMBL" id="RAU23579.1"/>
    </source>
</evidence>
<dbReference type="InterPro" id="IPR036514">
    <property type="entry name" value="SGNH_hydro_sf"/>
</dbReference>
<keyword evidence="3" id="KW-1185">Reference proteome</keyword>
<keyword evidence="1" id="KW-1133">Transmembrane helix</keyword>
<dbReference type="RefSeq" id="WP_112141810.1">
    <property type="nucleotide sequence ID" value="NZ_PGTO01000001.1"/>
</dbReference>
<keyword evidence="1" id="KW-0472">Membrane</keyword>
<protein>
    <recommendedName>
        <fullName evidence="4">SGNH hydrolase-type esterase domain-containing protein</fullName>
    </recommendedName>
</protein>
<feature type="transmembrane region" description="Helical" evidence="1">
    <location>
        <begin position="78"/>
        <end position="98"/>
    </location>
</feature>
<reference evidence="2 3" key="1">
    <citation type="submission" date="2017-11" db="EMBL/GenBank/DDBJ databases">
        <title>Draft genome sequence of magnetotactic bacterium Magnetospirillum kuznetsovii LBB-42.</title>
        <authorList>
            <person name="Grouzdev D.S."/>
            <person name="Rysina M.S."/>
            <person name="Baslerov R.V."/>
            <person name="Koziaeva V."/>
        </authorList>
    </citation>
    <scope>NUCLEOTIDE SEQUENCE [LARGE SCALE GENOMIC DNA]</scope>
    <source>
        <strain evidence="2 3">LBB-42</strain>
    </source>
</reference>
<dbReference type="EMBL" id="PGTO01000001">
    <property type="protein sequence ID" value="RAU23579.1"/>
    <property type="molecule type" value="Genomic_DNA"/>
</dbReference>
<dbReference type="AlphaFoldDB" id="A0A364P2J9"/>
<feature type="transmembrane region" description="Helical" evidence="1">
    <location>
        <begin position="51"/>
        <end position="71"/>
    </location>
</feature>
<evidence type="ECO:0000256" key="1">
    <source>
        <dbReference type="SAM" id="Phobius"/>
    </source>
</evidence>
<comment type="caution">
    <text evidence="2">The sequence shown here is derived from an EMBL/GenBank/DDBJ whole genome shotgun (WGS) entry which is preliminary data.</text>
</comment>
<dbReference type="Proteomes" id="UP000251075">
    <property type="component" value="Unassembled WGS sequence"/>
</dbReference>
<feature type="transmembrane region" description="Helical" evidence="1">
    <location>
        <begin position="21"/>
        <end position="39"/>
    </location>
</feature>
<name>A0A364P2J9_9PROT</name>
<proteinExistence type="predicted"/>
<dbReference type="GO" id="GO:0016788">
    <property type="term" value="F:hydrolase activity, acting on ester bonds"/>
    <property type="evidence" value="ECO:0007669"/>
    <property type="project" value="UniProtKB-ARBA"/>
</dbReference>
<dbReference type="OrthoDB" id="7336780at2"/>
<sequence length="463" mass="49995">MGDILIRRRHGPDWPSRLARITLATGAIAALLGFALVLRARDHLPDGTLGLVIRTMPLAVAGFLTLSLALPRGARLQLAIILVAMAAGLWGAEGFLAWKSGTVQNDGRAISDVVGDSRTKLQVITALRAQGRDAYPALFPAYILRPNADGSLASPIVVDGKPILPLGGAANVETVVCNENGNWLVYTADERGFANPKGTWSQPGLDLALMGDSFAQGYCVEPDQSFAGRLRARYPATLNLAMSGNGPLIELAALVEYLPERKPREVLWFFCEGNDIPENLAVERRAEVLLRALDGGSQGLDAIYPELDTSVRAYLERMLAKGEASVDAGPMQTVIGIFTLSHLRIALRLPTASDKPDWPLFERIMSIAHERTTGWGGRLTLVYLPGWTTAMGAGAQLAEQRAIHDGVAATVQRLGIPMIDLTPRFAAHADKTALFARRRPNHYSETGHALVAEAVLEDLEKRP</sequence>
<evidence type="ECO:0000313" key="3">
    <source>
        <dbReference type="Proteomes" id="UP000251075"/>
    </source>
</evidence>
<dbReference type="SUPFAM" id="SSF52266">
    <property type="entry name" value="SGNH hydrolase"/>
    <property type="match status" value="1"/>
</dbReference>
<evidence type="ECO:0008006" key="4">
    <source>
        <dbReference type="Google" id="ProtNLM"/>
    </source>
</evidence>